<dbReference type="SUPFAM" id="SSF53335">
    <property type="entry name" value="S-adenosyl-L-methionine-dependent methyltransferases"/>
    <property type="match status" value="1"/>
</dbReference>
<proteinExistence type="predicted"/>
<dbReference type="EMBL" id="SWKV01000006">
    <property type="protein sequence ID" value="KAF3045547.1"/>
    <property type="molecule type" value="Genomic_DNA"/>
</dbReference>
<reference evidence="1" key="1">
    <citation type="submission" date="2019-04" db="EMBL/GenBank/DDBJ databases">
        <title>Sequencing of skin fungus with MAO and IRED activity.</title>
        <authorList>
            <person name="Marsaioli A.J."/>
            <person name="Bonatto J.M.C."/>
            <person name="Reis Junior O."/>
        </authorList>
    </citation>
    <scope>NUCLEOTIDE SEQUENCE</scope>
    <source>
        <strain evidence="1">28M1</strain>
    </source>
</reference>
<name>A0A9P4WX97_9PLEO</name>
<evidence type="ECO:0008006" key="3">
    <source>
        <dbReference type="Google" id="ProtNLM"/>
    </source>
</evidence>
<dbReference type="PANTHER" id="PTHR43591:SF50">
    <property type="entry name" value="METHYLTRANSFERASE DOMAIN-CONTAINING PROTEIN-RELATED"/>
    <property type="match status" value="1"/>
</dbReference>
<gene>
    <name evidence="1" type="ORF">E8E12_009667</name>
</gene>
<accession>A0A9P4WX97</accession>
<dbReference type="Proteomes" id="UP000758155">
    <property type="component" value="Unassembled WGS sequence"/>
</dbReference>
<evidence type="ECO:0000313" key="2">
    <source>
        <dbReference type="Proteomes" id="UP000758155"/>
    </source>
</evidence>
<dbReference type="AlphaFoldDB" id="A0A9P4WX97"/>
<dbReference type="OrthoDB" id="417697at2759"/>
<evidence type="ECO:0000313" key="1">
    <source>
        <dbReference type="EMBL" id="KAF3045547.1"/>
    </source>
</evidence>
<dbReference type="CDD" id="cd02440">
    <property type="entry name" value="AdoMet_MTases"/>
    <property type="match status" value="1"/>
</dbReference>
<dbReference type="Gene3D" id="3.40.50.150">
    <property type="entry name" value="Vaccinia Virus protein VP39"/>
    <property type="match status" value="1"/>
</dbReference>
<dbReference type="InterPro" id="IPR029063">
    <property type="entry name" value="SAM-dependent_MTases_sf"/>
</dbReference>
<comment type="caution">
    <text evidence="1">The sequence shown here is derived from an EMBL/GenBank/DDBJ whole genome shotgun (WGS) entry which is preliminary data.</text>
</comment>
<dbReference type="Pfam" id="PF13489">
    <property type="entry name" value="Methyltransf_23"/>
    <property type="match status" value="1"/>
</dbReference>
<protein>
    <recommendedName>
        <fullName evidence="3">Methyltransferase</fullName>
    </recommendedName>
</protein>
<dbReference type="PANTHER" id="PTHR43591">
    <property type="entry name" value="METHYLTRANSFERASE"/>
    <property type="match status" value="1"/>
</dbReference>
<keyword evidence="2" id="KW-1185">Reference proteome</keyword>
<organism evidence="1 2">
    <name type="scientific">Didymella heteroderae</name>
    <dbReference type="NCBI Taxonomy" id="1769908"/>
    <lineage>
        <taxon>Eukaryota</taxon>
        <taxon>Fungi</taxon>
        <taxon>Dikarya</taxon>
        <taxon>Ascomycota</taxon>
        <taxon>Pezizomycotina</taxon>
        <taxon>Dothideomycetes</taxon>
        <taxon>Pleosporomycetidae</taxon>
        <taxon>Pleosporales</taxon>
        <taxon>Pleosporineae</taxon>
        <taxon>Didymellaceae</taxon>
        <taxon>Didymella</taxon>
    </lineage>
</organism>
<sequence length="291" mass="32331">MAQITTPSLISAPSPEPYWLGRASDEQKRLLKQHSIWTKAIGYQLHPSVTSKLPPNARIADIGTGTGIWPVEMAQLHPTYSFHGFDISSEQFLPKDSLPENVTLGHGDFFAPIPEELQGMFDLVNVRLIIISLGPVEVWQKVLSNILTLLKPGGAICWTEGNFLVARGFRGQQDSTPGHHLTRGQLQLNNTLIRRFGYSFPSFMKLFEDVGLQDVAEDVLSTDRDPAQRGEFTDLGIGAVFGGLRNLAKVKEEGYWDESEVEKRKALAMQDRESGAYLRWDIHVGVGFTAA</sequence>